<name>A0A9Y2P2G9_9RHOB</name>
<protein>
    <submittedName>
        <fullName evidence="1">Uncharacterized protein</fullName>
    </submittedName>
</protein>
<dbReference type="AlphaFoldDB" id="A0A9Y2P2G9"/>
<gene>
    <name evidence="1" type="ORF">QPJ95_21680</name>
</gene>
<keyword evidence="2" id="KW-1185">Reference proteome</keyword>
<accession>A0A9Y2P2G9</accession>
<dbReference type="KEGG" id="ppso:QPJ95_21680"/>
<organism evidence="1 2">
    <name type="scientific">Parasedimentitalea psychrophila</name>
    <dbReference type="NCBI Taxonomy" id="2997337"/>
    <lineage>
        <taxon>Bacteria</taxon>
        <taxon>Pseudomonadati</taxon>
        <taxon>Pseudomonadota</taxon>
        <taxon>Alphaproteobacteria</taxon>
        <taxon>Rhodobacterales</taxon>
        <taxon>Paracoccaceae</taxon>
        <taxon>Parasedimentitalea</taxon>
    </lineage>
</organism>
<sequence length="216" mass="23451">MALTWPLPLSAFFDSLPVQRVAFQLANSVTHSETGGGEVISHRRGARLWTGKIILDKDYHASWAAIEARLSLLEEPGASFLLKDLRMPGPIADRDHSLLGAAIPKIATLDSNNREMTVKGLPPWYVVSQGDLLGFTYGTDPIRYAFHRVVTGGITDAFGITPNIEVTPFIRPGAQVNAVLTLGNPVLKAKITSAEYGNSRSIISEGGSINWTQTLR</sequence>
<proteinExistence type="predicted"/>
<dbReference type="RefSeq" id="WP_270919896.1">
    <property type="nucleotide sequence ID" value="NZ_CP127247.1"/>
</dbReference>
<evidence type="ECO:0000313" key="1">
    <source>
        <dbReference type="EMBL" id="WIY25067.1"/>
    </source>
</evidence>
<reference evidence="1 2" key="1">
    <citation type="submission" date="2023-06" db="EMBL/GenBank/DDBJ databases">
        <title>Parasedimentitalea psychrophila sp. nov., a psychrophilic bacterium isolated from deep-sea sediment.</title>
        <authorList>
            <person name="Li A."/>
        </authorList>
    </citation>
    <scope>NUCLEOTIDE SEQUENCE [LARGE SCALE GENOMIC DNA]</scope>
    <source>
        <strain evidence="1 2">QS115</strain>
    </source>
</reference>
<dbReference type="EMBL" id="CP127247">
    <property type="protein sequence ID" value="WIY25067.1"/>
    <property type="molecule type" value="Genomic_DNA"/>
</dbReference>
<evidence type="ECO:0000313" key="2">
    <source>
        <dbReference type="Proteomes" id="UP001238334"/>
    </source>
</evidence>
<dbReference type="Proteomes" id="UP001238334">
    <property type="component" value="Chromosome"/>
</dbReference>